<organism evidence="2">
    <name type="scientific">Iconisemion striatum</name>
    <dbReference type="NCBI Taxonomy" id="60296"/>
    <lineage>
        <taxon>Eukaryota</taxon>
        <taxon>Metazoa</taxon>
        <taxon>Chordata</taxon>
        <taxon>Craniata</taxon>
        <taxon>Vertebrata</taxon>
        <taxon>Euteleostomi</taxon>
        <taxon>Actinopterygii</taxon>
        <taxon>Neopterygii</taxon>
        <taxon>Teleostei</taxon>
        <taxon>Neoteleostei</taxon>
        <taxon>Acanthomorphata</taxon>
        <taxon>Ovalentaria</taxon>
        <taxon>Atherinomorphae</taxon>
        <taxon>Cyprinodontiformes</taxon>
        <taxon>Nothobranchiidae</taxon>
        <taxon>Iconisemion</taxon>
    </lineage>
</organism>
<feature type="compositionally biased region" description="Polar residues" evidence="1">
    <location>
        <begin position="74"/>
        <end position="85"/>
    </location>
</feature>
<feature type="non-terminal residue" evidence="2">
    <location>
        <position position="1"/>
    </location>
</feature>
<feature type="compositionally biased region" description="Basic and acidic residues" evidence="1">
    <location>
        <begin position="1"/>
        <end position="10"/>
    </location>
</feature>
<accession>A0A1A7YIN2</accession>
<sequence>QNQPEVERGGCEGAALLPNPRPGEDRRQREDISPASPVLKFKPSWMSSKEHNVPRVLPVTEPEKTGCPEPTGSWRVSGQQLEPQA</sequence>
<protein>
    <submittedName>
        <fullName evidence="2">Uncharacterized protein</fullName>
    </submittedName>
</protein>
<gene>
    <name evidence="2" type="primary">Nfu_g_1_011919</name>
</gene>
<proteinExistence type="predicted"/>
<dbReference type="AlphaFoldDB" id="A0A1A7YIN2"/>
<feature type="region of interest" description="Disordered" evidence="1">
    <location>
        <begin position="1"/>
        <end position="85"/>
    </location>
</feature>
<dbReference type="EMBL" id="HADX01007772">
    <property type="protein sequence ID" value="SBP30004.1"/>
    <property type="molecule type" value="Transcribed_RNA"/>
</dbReference>
<feature type="compositionally biased region" description="Basic and acidic residues" evidence="1">
    <location>
        <begin position="22"/>
        <end position="32"/>
    </location>
</feature>
<reference evidence="2" key="2">
    <citation type="submission" date="2016-06" db="EMBL/GenBank/DDBJ databases">
        <title>The genome of a short-lived fish provides insights into sex chromosome evolution and the genetic control of aging.</title>
        <authorList>
            <person name="Reichwald K."/>
            <person name="Felder M."/>
            <person name="Petzold A."/>
            <person name="Koch P."/>
            <person name="Groth M."/>
            <person name="Platzer M."/>
        </authorList>
    </citation>
    <scope>NUCLEOTIDE SEQUENCE</scope>
    <source>
        <tissue evidence="2">Brain</tissue>
    </source>
</reference>
<evidence type="ECO:0000256" key="1">
    <source>
        <dbReference type="SAM" id="MobiDB-lite"/>
    </source>
</evidence>
<name>A0A1A7YIN2_9TELE</name>
<feature type="non-terminal residue" evidence="2">
    <location>
        <position position="85"/>
    </location>
</feature>
<evidence type="ECO:0000313" key="2">
    <source>
        <dbReference type="EMBL" id="SBP30004.1"/>
    </source>
</evidence>
<reference evidence="2" key="1">
    <citation type="submission" date="2016-05" db="EMBL/GenBank/DDBJ databases">
        <authorList>
            <person name="Lavstsen T."/>
            <person name="Jespersen J.S."/>
        </authorList>
    </citation>
    <scope>NUCLEOTIDE SEQUENCE</scope>
    <source>
        <tissue evidence="2">Brain</tissue>
    </source>
</reference>